<dbReference type="AlphaFoldDB" id="A0A371E1I6"/>
<dbReference type="EMBL" id="QJKJ01017278">
    <property type="protein sequence ID" value="RDX58666.1"/>
    <property type="molecule type" value="Genomic_DNA"/>
</dbReference>
<comment type="caution">
    <text evidence="1">The sequence shown here is derived from an EMBL/GenBank/DDBJ whole genome shotgun (WGS) entry which is preliminary data.</text>
</comment>
<evidence type="ECO:0008006" key="3">
    <source>
        <dbReference type="Google" id="ProtNLM"/>
    </source>
</evidence>
<organism evidence="1 2">
    <name type="scientific">Mucuna pruriens</name>
    <name type="common">Velvet bean</name>
    <name type="synonym">Dolichos pruriens</name>
    <dbReference type="NCBI Taxonomy" id="157652"/>
    <lineage>
        <taxon>Eukaryota</taxon>
        <taxon>Viridiplantae</taxon>
        <taxon>Streptophyta</taxon>
        <taxon>Embryophyta</taxon>
        <taxon>Tracheophyta</taxon>
        <taxon>Spermatophyta</taxon>
        <taxon>Magnoliopsida</taxon>
        <taxon>eudicotyledons</taxon>
        <taxon>Gunneridae</taxon>
        <taxon>Pentapetalae</taxon>
        <taxon>rosids</taxon>
        <taxon>fabids</taxon>
        <taxon>Fabales</taxon>
        <taxon>Fabaceae</taxon>
        <taxon>Papilionoideae</taxon>
        <taxon>50 kb inversion clade</taxon>
        <taxon>NPAAA clade</taxon>
        <taxon>indigoferoid/millettioid clade</taxon>
        <taxon>Phaseoleae</taxon>
        <taxon>Mucuna</taxon>
    </lineage>
</organism>
<gene>
    <name evidence="1" type="ORF">CR513_61998</name>
</gene>
<evidence type="ECO:0000313" key="2">
    <source>
        <dbReference type="Proteomes" id="UP000257109"/>
    </source>
</evidence>
<accession>A0A371E1I6</accession>
<keyword evidence="2" id="KW-1185">Reference proteome</keyword>
<name>A0A371E1I6_MUCPR</name>
<protein>
    <recommendedName>
        <fullName evidence="3">Copia protein</fullName>
    </recommendedName>
</protein>
<dbReference type="Proteomes" id="UP000257109">
    <property type="component" value="Unassembled WGS sequence"/>
</dbReference>
<evidence type="ECO:0000313" key="1">
    <source>
        <dbReference type="EMBL" id="RDX58666.1"/>
    </source>
</evidence>
<sequence length="180" mass="20755">MFIREKLFATYLINRFPTCVLNGISPIKHMLSFFPNSLLMLSLSSCVFWCVSFVHSHNPHHGMLNPRAVKCGKSYLKVEPVIESLPYPTQDVIKSLPDVQVQEVMEPTLILEQVQLSESNVSLLVVSNYQDLGLWIKIILDDFKVKYERPIKLFYDNNSTISIVHNPVQHDMTKHIEIDK</sequence>
<reference evidence="1" key="1">
    <citation type="submission" date="2018-05" db="EMBL/GenBank/DDBJ databases">
        <title>Draft genome of Mucuna pruriens seed.</title>
        <authorList>
            <person name="Nnadi N.E."/>
            <person name="Vos R."/>
            <person name="Hasami M.H."/>
            <person name="Devisetty U.K."/>
            <person name="Aguiy J.C."/>
        </authorList>
    </citation>
    <scope>NUCLEOTIDE SEQUENCE [LARGE SCALE GENOMIC DNA]</scope>
    <source>
        <strain evidence="1">JCA_2017</strain>
    </source>
</reference>
<proteinExistence type="predicted"/>
<feature type="non-terminal residue" evidence="1">
    <location>
        <position position="1"/>
    </location>
</feature>